<name>A0A0B7NVC7_PROFF</name>
<accession>A0A0B7NVC7</accession>
<feature type="region of interest" description="Disordered" evidence="1">
    <location>
        <begin position="34"/>
        <end position="73"/>
    </location>
</feature>
<protein>
    <submittedName>
        <fullName evidence="2">Uncharacterized protein</fullName>
    </submittedName>
</protein>
<reference evidence="2" key="1">
    <citation type="submission" date="2014-08" db="EMBL/GenBank/DDBJ databases">
        <authorList>
            <person name="Falentin Helene"/>
        </authorList>
    </citation>
    <scope>NUCLEOTIDE SEQUENCE</scope>
</reference>
<dbReference type="EMBL" id="LM676418">
    <property type="protein sequence ID" value="CEP26671.1"/>
    <property type="molecule type" value="Genomic_DNA"/>
</dbReference>
<proteinExistence type="predicted"/>
<evidence type="ECO:0000256" key="1">
    <source>
        <dbReference type="SAM" id="MobiDB-lite"/>
    </source>
</evidence>
<evidence type="ECO:0000313" key="2">
    <source>
        <dbReference type="EMBL" id="CEP26671.1"/>
    </source>
</evidence>
<dbReference type="AlphaFoldDB" id="A0A0B7NVC7"/>
<sequence length="166" mass="16500">MTKPWSRVVVAVLALLLVAGLVAAGVTGLFGGRARSGSTPGPQASPATMASGTATSPAAAVGSSSAPPADPADVAAGTQVLTSFPSEPSKYLAEQARDYFNVDPAAVLAPGTTIAVDSSSWTLLDETGAMVRIEVTVPGAAPTPYTAVMVKEADGAWKVMGTVAAQ</sequence>
<feature type="compositionally biased region" description="Low complexity" evidence="1">
    <location>
        <begin position="44"/>
        <end position="73"/>
    </location>
</feature>
<gene>
    <name evidence="2" type="ORF">PFCIRM138_09200</name>
</gene>
<organism evidence="2">
    <name type="scientific">Propionibacterium freudenreichii subsp. freudenreichii</name>
    <dbReference type="NCBI Taxonomy" id="66712"/>
    <lineage>
        <taxon>Bacteria</taxon>
        <taxon>Bacillati</taxon>
        <taxon>Actinomycetota</taxon>
        <taxon>Actinomycetes</taxon>
        <taxon>Propionibacteriales</taxon>
        <taxon>Propionibacteriaceae</taxon>
        <taxon>Propionibacterium</taxon>
    </lineage>
</organism>